<name>A0A1G6B3U5_EUBOX</name>
<evidence type="ECO:0000313" key="1">
    <source>
        <dbReference type="EMBL" id="SDB15265.1"/>
    </source>
</evidence>
<gene>
    <name evidence="1" type="ORF">SAMN02910417_01132</name>
</gene>
<evidence type="ECO:0000313" key="2">
    <source>
        <dbReference type="Proteomes" id="UP000199228"/>
    </source>
</evidence>
<reference evidence="1 2" key="1">
    <citation type="submission" date="2016-10" db="EMBL/GenBank/DDBJ databases">
        <authorList>
            <person name="de Groot N.N."/>
        </authorList>
    </citation>
    <scope>NUCLEOTIDE SEQUENCE [LARGE SCALE GENOMIC DNA]</scope>
    <source>
        <strain evidence="1 2">DSM 3217</strain>
    </source>
</reference>
<dbReference type="AlphaFoldDB" id="A0A1G6B3U5"/>
<sequence>MSSVSSSVELWLSKEDKELLKKAIAKIEDIKQALWNEDLFLEGQDIYYELEKEYRQHDCKLPTIIDISE</sequence>
<dbReference type="EMBL" id="FMXR01000008">
    <property type="protein sequence ID" value="SDB15265.1"/>
    <property type="molecule type" value="Genomic_DNA"/>
</dbReference>
<dbReference type="STRING" id="1732.SAMN02910417_01132"/>
<organism evidence="1 2">
    <name type="scientific">Eubacterium oxidoreducens</name>
    <dbReference type="NCBI Taxonomy" id="1732"/>
    <lineage>
        <taxon>Bacteria</taxon>
        <taxon>Bacillati</taxon>
        <taxon>Bacillota</taxon>
        <taxon>Clostridia</taxon>
        <taxon>Eubacteriales</taxon>
        <taxon>Eubacteriaceae</taxon>
        <taxon>Eubacterium</taxon>
    </lineage>
</organism>
<dbReference type="Proteomes" id="UP000199228">
    <property type="component" value="Unassembled WGS sequence"/>
</dbReference>
<accession>A0A1G6B3U5</accession>
<proteinExistence type="predicted"/>
<dbReference type="RefSeq" id="WP_090173126.1">
    <property type="nucleotide sequence ID" value="NZ_FMXR01000008.1"/>
</dbReference>
<keyword evidence="2" id="KW-1185">Reference proteome</keyword>
<protein>
    <submittedName>
        <fullName evidence="1">Uncharacterized protein</fullName>
    </submittedName>
</protein>